<protein>
    <recommendedName>
        <fullName evidence="2 5">Malate dehydrogenase</fullName>
        <ecNumber evidence="2 5">1.1.1.37</ecNumber>
    </recommendedName>
</protein>
<proteinExistence type="inferred from homology"/>
<feature type="binding site" evidence="5">
    <location>
        <position position="109"/>
    </location>
    <ligand>
        <name>NAD(+)</name>
        <dbReference type="ChEBI" id="CHEBI:57540"/>
    </ligand>
</feature>
<dbReference type="InterPro" id="IPR010945">
    <property type="entry name" value="Malate_DH_type2"/>
</dbReference>
<evidence type="ECO:0000313" key="9">
    <source>
        <dbReference type="EMBL" id="GAA1663964.1"/>
    </source>
</evidence>
<dbReference type="PROSITE" id="PS00068">
    <property type="entry name" value="MDH"/>
    <property type="match status" value="1"/>
</dbReference>
<dbReference type="EMBL" id="BAAAPK010000001">
    <property type="protein sequence ID" value="GAA1663964.1"/>
    <property type="molecule type" value="Genomic_DNA"/>
</dbReference>
<dbReference type="InterPro" id="IPR036291">
    <property type="entry name" value="NAD(P)-bd_dom_sf"/>
</dbReference>
<dbReference type="Pfam" id="PF02866">
    <property type="entry name" value="Ldh_1_C"/>
    <property type="match status" value="1"/>
</dbReference>
<dbReference type="PIRSF" id="PIRSF000102">
    <property type="entry name" value="Lac_mal_DH"/>
    <property type="match status" value="1"/>
</dbReference>
<dbReference type="InterPro" id="IPR022383">
    <property type="entry name" value="Lactate/malate_DH_C"/>
</dbReference>
<evidence type="ECO:0000256" key="3">
    <source>
        <dbReference type="ARBA" id="ARBA00023002"/>
    </source>
</evidence>
<feature type="domain" description="Lactate/malate dehydrogenase N-terminal" evidence="7">
    <location>
        <begin position="10"/>
        <end position="149"/>
    </location>
</feature>
<feature type="binding site" evidence="5">
    <location>
        <begin position="133"/>
        <end position="135"/>
    </location>
    <ligand>
        <name>NAD(+)</name>
        <dbReference type="ChEBI" id="CHEBI:57540"/>
    </ligand>
</feature>
<dbReference type="InterPro" id="IPR001557">
    <property type="entry name" value="L-lactate/malate_DH"/>
</dbReference>
<comment type="function">
    <text evidence="5">Catalyzes the reversible oxidation of malate to oxaloacetate.</text>
</comment>
<dbReference type="Gene3D" id="3.90.110.10">
    <property type="entry name" value="Lactate dehydrogenase/glycoside hydrolase, family 4, C-terminal"/>
    <property type="match status" value="1"/>
</dbReference>
<evidence type="ECO:0000256" key="4">
    <source>
        <dbReference type="ARBA" id="ARBA00048313"/>
    </source>
</evidence>
<feature type="binding site" evidence="5">
    <location>
        <position position="166"/>
    </location>
    <ligand>
        <name>substrate</name>
    </ligand>
</feature>
<keyword evidence="10" id="KW-1185">Reference proteome</keyword>
<comment type="similarity">
    <text evidence="1 5">Belongs to the LDH/MDH superfamily. MDH type 2 family.</text>
</comment>
<keyword evidence="3 5" id="KW-0560">Oxidoreductase</keyword>
<feature type="binding site" evidence="5">
    <location>
        <begin position="15"/>
        <end position="21"/>
    </location>
    <ligand>
        <name>NAD(+)</name>
        <dbReference type="ChEBI" id="CHEBI:57540"/>
    </ligand>
</feature>
<evidence type="ECO:0000259" key="8">
    <source>
        <dbReference type="Pfam" id="PF02866"/>
    </source>
</evidence>
<dbReference type="Pfam" id="PF00056">
    <property type="entry name" value="Ldh_1_N"/>
    <property type="match status" value="1"/>
</dbReference>
<feature type="active site" description="Proton acceptor" evidence="5">
    <location>
        <position position="191"/>
    </location>
</feature>
<name>A0ABN2G1Z8_9MICO</name>
<evidence type="ECO:0000256" key="5">
    <source>
        <dbReference type="HAMAP-Rule" id="MF_01517"/>
    </source>
</evidence>
<comment type="caution">
    <text evidence="9">The sequence shown here is derived from an EMBL/GenBank/DDBJ whole genome shotgun (WGS) entry which is preliminary data.</text>
</comment>
<dbReference type="NCBIfam" id="TIGR01759">
    <property type="entry name" value="MalateDH-SF1"/>
    <property type="match status" value="1"/>
</dbReference>
<dbReference type="SUPFAM" id="SSF56327">
    <property type="entry name" value="LDH C-terminal domain-like"/>
    <property type="match status" value="1"/>
</dbReference>
<dbReference type="InterPro" id="IPR001252">
    <property type="entry name" value="Malate_DH_AS"/>
</dbReference>
<dbReference type="SUPFAM" id="SSF51735">
    <property type="entry name" value="NAD(P)-binding Rossmann-fold domains"/>
    <property type="match status" value="1"/>
</dbReference>
<evidence type="ECO:0000256" key="2">
    <source>
        <dbReference type="ARBA" id="ARBA00012995"/>
    </source>
</evidence>
<dbReference type="InterPro" id="IPR001236">
    <property type="entry name" value="Lactate/malate_DH_N"/>
</dbReference>
<feature type="binding site" evidence="5">
    <location>
        <position position="135"/>
    </location>
    <ligand>
        <name>substrate</name>
    </ligand>
</feature>
<feature type="binding site" evidence="5">
    <location>
        <position position="96"/>
    </location>
    <ligand>
        <name>substrate</name>
    </ligand>
</feature>
<organism evidence="9 10">
    <name type="scientific">Microbacterium lacus</name>
    <dbReference type="NCBI Taxonomy" id="415217"/>
    <lineage>
        <taxon>Bacteria</taxon>
        <taxon>Bacillati</taxon>
        <taxon>Actinomycetota</taxon>
        <taxon>Actinomycetes</taxon>
        <taxon>Micrococcales</taxon>
        <taxon>Microbacteriaceae</taxon>
        <taxon>Microbacterium</taxon>
    </lineage>
</organism>
<reference evidence="9 10" key="1">
    <citation type="journal article" date="2019" name="Int. J. Syst. Evol. Microbiol.">
        <title>The Global Catalogue of Microorganisms (GCM) 10K type strain sequencing project: providing services to taxonomists for standard genome sequencing and annotation.</title>
        <authorList>
            <consortium name="The Broad Institute Genomics Platform"/>
            <consortium name="The Broad Institute Genome Sequencing Center for Infectious Disease"/>
            <person name="Wu L."/>
            <person name="Ma J."/>
        </authorList>
    </citation>
    <scope>NUCLEOTIDE SEQUENCE [LARGE SCALE GENOMIC DNA]</scope>
    <source>
        <strain evidence="9 10">JCM 15575</strain>
    </source>
</reference>
<feature type="binding site" evidence="5">
    <location>
        <position position="102"/>
    </location>
    <ligand>
        <name>substrate</name>
    </ligand>
</feature>
<feature type="domain" description="Lactate/malate dehydrogenase C-terminal" evidence="8">
    <location>
        <begin position="160"/>
        <end position="330"/>
    </location>
</feature>
<dbReference type="RefSeq" id="WP_344051277.1">
    <property type="nucleotide sequence ID" value="NZ_BAAAPK010000001.1"/>
</dbReference>
<evidence type="ECO:0000256" key="1">
    <source>
        <dbReference type="ARBA" id="ARBA00009613"/>
    </source>
</evidence>
<gene>
    <name evidence="5" type="primary">mdh</name>
    <name evidence="9" type="ORF">GCM10009807_05060</name>
</gene>
<keyword evidence="5 6" id="KW-0520">NAD</keyword>
<feature type="binding site" evidence="5">
    <location>
        <position position="116"/>
    </location>
    <ligand>
        <name>NAD(+)</name>
        <dbReference type="ChEBI" id="CHEBI:57540"/>
    </ligand>
</feature>
<evidence type="ECO:0000259" key="7">
    <source>
        <dbReference type="Pfam" id="PF00056"/>
    </source>
</evidence>
<sequence length="337" mass="35115">MATSRQRETTVTITGAGGQIGYALLYRIAAGDMLGPDRPVRLRLLEIPQGIRSAEGAALELQDCAFPLLRDVEISDAPAVAFDGCDIALLVGARPRGPGMERADLLAANAGIFGPQGAAIGEAASDGVRVVVVGNPANTNALIAAASASGIPADRFTALTRLDHNRAVGQLTQTLGVRADEIENVAIWGNHSATQFPDVSHARARGERVVDALAERLGGGDAAQAWLDDTFIPRVAKRGAEIIEVRGSSSVASAANAAIEHVRDEQAGTPWTSAAVVSRGEYGVPEGLVCSFPVRSDGNGYRVIEGLEVDARARARIEASVAELVAERDAVRALGVF</sequence>
<dbReference type="HAMAP" id="MF_01517">
    <property type="entry name" value="Malate_dehydrog_2"/>
    <property type="match status" value="1"/>
</dbReference>
<evidence type="ECO:0000256" key="6">
    <source>
        <dbReference type="RuleBase" id="RU000422"/>
    </source>
</evidence>
<dbReference type="Gene3D" id="3.40.50.720">
    <property type="entry name" value="NAD(P)-binding Rossmann-like Domain"/>
    <property type="match status" value="1"/>
</dbReference>
<dbReference type="EC" id="1.1.1.37" evidence="2 5"/>
<dbReference type="InterPro" id="IPR015955">
    <property type="entry name" value="Lactate_DH/Glyco_Ohase_4_C"/>
</dbReference>
<keyword evidence="5 6" id="KW-0816">Tricarboxylic acid cycle</keyword>
<comment type="catalytic activity">
    <reaction evidence="4 5 6">
        <text>(S)-malate + NAD(+) = oxaloacetate + NADH + H(+)</text>
        <dbReference type="Rhea" id="RHEA:21432"/>
        <dbReference type="ChEBI" id="CHEBI:15378"/>
        <dbReference type="ChEBI" id="CHEBI:15589"/>
        <dbReference type="ChEBI" id="CHEBI:16452"/>
        <dbReference type="ChEBI" id="CHEBI:57540"/>
        <dbReference type="ChEBI" id="CHEBI:57945"/>
        <dbReference type="EC" id="1.1.1.37"/>
    </reaction>
</comment>
<evidence type="ECO:0000313" key="10">
    <source>
        <dbReference type="Proteomes" id="UP001500596"/>
    </source>
</evidence>
<dbReference type="PANTHER" id="PTHR23382">
    <property type="entry name" value="MALATE DEHYDROGENASE"/>
    <property type="match status" value="1"/>
</dbReference>
<dbReference type="NCBIfam" id="NF003916">
    <property type="entry name" value="PRK05442.1"/>
    <property type="match status" value="1"/>
</dbReference>
<dbReference type="Proteomes" id="UP001500596">
    <property type="component" value="Unassembled WGS sequence"/>
</dbReference>
<accession>A0ABN2G1Z8</accession>